<evidence type="ECO:0000313" key="2">
    <source>
        <dbReference type="EMBL" id="VFR75533.1"/>
    </source>
</evidence>
<organism evidence="1">
    <name type="scientific">plant metagenome</name>
    <dbReference type="NCBI Taxonomy" id="1297885"/>
    <lineage>
        <taxon>unclassified sequences</taxon>
        <taxon>metagenomes</taxon>
        <taxon>organismal metagenomes</taxon>
    </lineage>
</organism>
<evidence type="ECO:0000313" key="1">
    <source>
        <dbReference type="EMBL" id="VFR25475.1"/>
    </source>
</evidence>
<gene>
    <name evidence="1" type="ORF">ANK1_2438</name>
    <name evidence="2" type="ORF">ANK2_2439</name>
</gene>
<dbReference type="EMBL" id="CAADIF010000008">
    <property type="protein sequence ID" value="VFR75533.1"/>
    <property type="molecule type" value="Genomic_DNA"/>
</dbReference>
<dbReference type="AlphaFoldDB" id="A0A484PJB6"/>
<name>A0A484PJB6_9ZZZZ</name>
<protein>
    <submittedName>
        <fullName evidence="1">Uncharacterized protein</fullName>
    </submittedName>
</protein>
<sequence length="45" mass="5088">MTGAQTVWRDYLHNFKEITVLTDYFRRPGVLEQAAPQAAPALVLV</sequence>
<dbReference type="EMBL" id="CAADIA010000004">
    <property type="protein sequence ID" value="VFR25475.1"/>
    <property type="molecule type" value="Genomic_DNA"/>
</dbReference>
<reference evidence="1" key="1">
    <citation type="submission" date="2019-03" db="EMBL/GenBank/DDBJ databases">
        <authorList>
            <person name="Danneels B."/>
        </authorList>
    </citation>
    <scope>NUCLEOTIDE SEQUENCE</scope>
</reference>
<proteinExistence type="predicted"/>
<accession>A0A484PJB6</accession>